<name>A0A8T1H7H6_9STRA</name>
<evidence type="ECO:0000256" key="1">
    <source>
        <dbReference type="SAM" id="MobiDB-lite"/>
    </source>
</evidence>
<sequence>GLSSTAFFSACSKLAIATEFTSGSGGSPSGSSGSSSRTQPTKTVSPTSIPSSSNGRQSTISAFGFFSVDLSRGPASFRGSHFHFVILYRVLQDDQTAVFQEGFDDRRGEEFEDQTHNKKYSTEVPEDALLLNESFSVYRVLYLCTHAGNPRDRSSGKRPSRNVRPVRRGAQYQFTKRFTTTYSGKGIEKGRGIPQKILKYIWENTDSEPCMVDVHNLLAKLKREEDAVNNEVVARCIVFQTAHMHALSSSFPEMLMHTLITDERAYTLRCSSKYE</sequence>
<reference evidence="2" key="1">
    <citation type="submission" date="2018-05" db="EMBL/GenBank/DDBJ databases">
        <title>Effector identification in a new, highly contiguous assembly of the strawberry crown rot pathogen Phytophthora cactorum.</title>
        <authorList>
            <person name="Armitage A.D."/>
            <person name="Nellist C.F."/>
            <person name="Bates H."/>
            <person name="Vickerstaff R.J."/>
            <person name="Harrison R.J."/>
        </authorList>
    </citation>
    <scope>NUCLEOTIDE SEQUENCE</scope>
    <source>
        <strain evidence="2">P421</strain>
    </source>
</reference>
<organism evidence="2 3">
    <name type="scientific">Phytophthora cactorum</name>
    <dbReference type="NCBI Taxonomy" id="29920"/>
    <lineage>
        <taxon>Eukaryota</taxon>
        <taxon>Sar</taxon>
        <taxon>Stramenopiles</taxon>
        <taxon>Oomycota</taxon>
        <taxon>Peronosporomycetes</taxon>
        <taxon>Peronosporales</taxon>
        <taxon>Peronosporaceae</taxon>
        <taxon>Phytophthora</taxon>
    </lineage>
</organism>
<evidence type="ECO:0000313" key="2">
    <source>
        <dbReference type="EMBL" id="KAG3208018.1"/>
    </source>
</evidence>
<feature type="compositionally biased region" description="Polar residues" evidence="1">
    <location>
        <begin position="37"/>
        <end position="55"/>
    </location>
</feature>
<feature type="non-terminal residue" evidence="2">
    <location>
        <position position="1"/>
    </location>
</feature>
<dbReference type="Proteomes" id="UP000760860">
    <property type="component" value="Unassembled WGS sequence"/>
</dbReference>
<gene>
    <name evidence="2" type="ORF">PC129_g20947</name>
</gene>
<feature type="region of interest" description="Disordered" evidence="1">
    <location>
        <begin position="21"/>
        <end position="55"/>
    </location>
</feature>
<protein>
    <submittedName>
        <fullName evidence="2">Uncharacterized protein</fullName>
    </submittedName>
</protein>
<dbReference type="EMBL" id="RCMV01001574">
    <property type="protein sequence ID" value="KAG3208018.1"/>
    <property type="molecule type" value="Genomic_DNA"/>
</dbReference>
<dbReference type="AlphaFoldDB" id="A0A8T1H7H6"/>
<evidence type="ECO:0000313" key="3">
    <source>
        <dbReference type="Proteomes" id="UP000760860"/>
    </source>
</evidence>
<proteinExistence type="predicted"/>
<comment type="caution">
    <text evidence="2">The sequence shown here is derived from an EMBL/GenBank/DDBJ whole genome shotgun (WGS) entry which is preliminary data.</text>
</comment>
<accession>A0A8T1H7H6</accession>